<dbReference type="SUPFAM" id="SSF53474">
    <property type="entry name" value="alpha/beta-Hydrolases"/>
    <property type="match status" value="1"/>
</dbReference>
<protein>
    <recommendedName>
        <fullName evidence="3">Alpha/beta hydrolase</fullName>
    </recommendedName>
</protein>
<dbReference type="EMBL" id="BSTX01000004">
    <property type="protein sequence ID" value="GLZ80314.1"/>
    <property type="molecule type" value="Genomic_DNA"/>
</dbReference>
<dbReference type="RefSeq" id="WP_285665467.1">
    <property type="nucleotide sequence ID" value="NZ_BSTX01000004.1"/>
</dbReference>
<accession>A0A9W6WB61</accession>
<keyword evidence="2" id="KW-1185">Reference proteome</keyword>
<sequence length="187" mass="20023">MSRHWTGDPHRHLVLAPGRNYTADAPLLWFARVTALDAGWSVTDLTWDQELLAEKPVAHVNDVVTAALDERPAGLTVVLAKSVGTMAVSAAADRGLPGIWLTPLLTNDHVRAQLPDLRGPQLHVGGTGDPVWAREHVPGHHQVLEVPGADHALHAPGDTAASLEILRTVTERVAAFLETCRHGTATA</sequence>
<evidence type="ECO:0000313" key="2">
    <source>
        <dbReference type="Proteomes" id="UP001165079"/>
    </source>
</evidence>
<dbReference type="Proteomes" id="UP001165079">
    <property type="component" value="Unassembled WGS sequence"/>
</dbReference>
<dbReference type="AlphaFoldDB" id="A0A9W6WB61"/>
<gene>
    <name evidence="1" type="ORF">Afil01_51210</name>
</gene>
<organism evidence="1 2">
    <name type="scientific">Actinorhabdospora filicis</name>
    <dbReference type="NCBI Taxonomy" id="1785913"/>
    <lineage>
        <taxon>Bacteria</taxon>
        <taxon>Bacillati</taxon>
        <taxon>Actinomycetota</taxon>
        <taxon>Actinomycetes</taxon>
        <taxon>Micromonosporales</taxon>
        <taxon>Micromonosporaceae</taxon>
        <taxon>Actinorhabdospora</taxon>
    </lineage>
</organism>
<dbReference type="InterPro" id="IPR029058">
    <property type="entry name" value="AB_hydrolase_fold"/>
</dbReference>
<reference evidence="1" key="1">
    <citation type="submission" date="2023-03" db="EMBL/GenBank/DDBJ databases">
        <title>Actinorhabdospora filicis NBRC 111898.</title>
        <authorList>
            <person name="Ichikawa N."/>
            <person name="Sato H."/>
            <person name="Tonouchi N."/>
        </authorList>
    </citation>
    <scope>NUCLEOTIDE SEQUENCE</scope>
    <source>
        <strain evidence="1">NBRC 111898</strain>
    </source>
</reference>
<comment type="caution">
    <text evidence="1">The sequence shown here is derived from an EMBL/GenBank/DDBJ whole genome shotgun (WGS) entry which is preliminary data.</text>
</comment>
<evidence type="ECO:0008006" key="3">
    <source>
        <dbReference type="Google" id="ProtNLM"/>
    </source>
</evidence>
<evidence type="ECO:0000313" key="1">
    <source>
        <dbReference type="EMBL" id="GLZ80314.1"/>
    </source>
</evidence>
<name>A0A9W6WB61_9ACTN</name>
<proteinExistence type="predicted"/>